<dbReference type="EMBL" id="CP012669">
    <property type="protein sequence ID" value="ALE16341.1"/>
    <property type="molecule type" value="Genomic_DNA"/>
</dbReference>
<evidence type="ECO:0000313" key="1">
    <source>
        <dbReference type="EMBL" id="ALE16341.1"/>
    </source>
</evidence>
<sequence>MAVATQASADDLAIDPCNASRATKFIGDEASEEARAELAIAVMPIETVRWVAPGEATTDDLDPNRLNVMLDVDNKIESVGCG</sequence>
<reference evidence="1 2" key="1">
    <citation type="submission" date="2015-09" db="EMBL/GenBank/DDBJ databases">
        <title>Complete genome sequence of a benzo[a]pyrene-degrading bacterium Altererythrobacter epoxidivorans CGMCC 1.7731T.</title>
        <authorList>
            <person name="Li Z."/>
            <person name="Cheng H."/>
            <person name="Huo Y."/>
            <person name="Xu X."/>
        </authorList>
    </citation>
    <scope>NUCLEOTIDE SEQUENCE [LARGE SCALE GENOMIC DNA]</scope>
    <source>
        <strain evidence="1 2">CGMCC 1.7731</strain>
    </source>
</reference>
<gene>
    <name evidence="1" type="ORF">AMC99_01044</name>
</gene>
<evidence type="ECO:0008006" key="3">
    <source>
        <dbReference type="Google" id="ProtNLM"/>
    </source>
</evidence>
<dbReference type="KEGG" id="aep:AMC99_01044"/>
<keyword evidence="2" id="KW-1185">Reference proteome</keyword>
<dbReference type="AlphaFoldDB" id="A0A0M4LU00"/>
<dbReference type="STRING" id="361183.AMC99_01044"/>
<proteinExistence type="predicted"/>
<dbReference type="PATRIC" id="fig|361183.4.peg.1017"/>
<dbReference type="InterPro" id="IPR021719">
    <property type="entry name" value="Prot_inh_I78"/>
</dbReference>
<dbReference type="Proteomes" id="UP000057938">
    <property type="component" value="Chromosome"/>
</dbReference>
<accession>A0A0M4LU00</accession>
<evidence type="ECO:0000313" key="2">
    <source>
        <dbReference type="Proteomes" id="UP000057938"/>
    </source>
</evidence>
<dbReference type="Pfam" id="PF11720">
    <property type="entry name" value="Inhibitor_I78"/>
    <property type="match status" value="1"/>
</dbReference>
<name>A0A0M4LU00_9SPHN</name>
<protein>
    <recommendedName>
        <fullName evidence="3">Peptidase inhibitor I78 family protein</fullName>
    </recommendedName>
</protein>
<organism evidence="1 2">
    <name type="scientific">Altererythrobacter epoxidivorans</name>
    <dbReference type="NCBI Taxonomy" id="361183"/>
    <lineage>
        <taxon>Bacteria</taxon>
        <taxon>Pseudomonadati</taxon>
        <taxon>Pseudomonadota</taxon>
        <taxon>Alphaproteobacteria</taxon>
        <taxon>Sphingomonadales</taxon>
        <taxon>Erythrobacteraceae</taxon>
        <taxon>Altererythrobacter</taxon>
    </lineage>
</organism>
<dbReference type="Gene3D" id="3.30.10.10">
    <property type="entry name" value="Trypsin Inhibitor V, subunit A"/>
    <property type="match status" value="1"/>
</dbReference>